<protein>
    <submittedName>
        <fullName evidence="4">CubicO group peptidase (Beta-lactamase class C family)</fullName>
    </submittedName>
</protein>
<dbReference type="InterPro" id="IPR050491">
    <property type="entry name" value="AmpC-like"/>
</dbReference>
<feature type="domain" description="Beta-lactamase-related" evidence="3">
    <location>
        <begin position="38"/>
        <end position="367"/>
    </location>
</feature>
<dbReference type="InterPro" id="IPR012338">
    <property type="entry name" value="Beta-lactam/transpept-like"/>
</dbReference>
<comment type="caution">
    <text evidence="4">The sequence shown here is derived from an EMBL/GenBank/DDBJ whole genome shotgun (WGS) entry which is preliminary data.</text>
</comment>
<sequence length="633" mass="70748">MMKIISSLLSCLYLLSISAMADKRVTDLEDPALLEAYLDGLIKSSMDKHHSPSGVISIYKDGQFLLSKGYGSQSLGDGQQSAKPVQAESSLFRPGSISKLFTWVAVMQQVESGKLDLDNDVNLYLKRFQVKDSWPGQPVTLRHLMTHTAGFEDGALGYLILDKPELVLPLPEALEKYQPERINPPGLHTAYSNWGTALAGLIVANVSGETFENYVQKRIFNVLGMQYASFIEPLPPTLENHAVQAYQWSAGRYKAKPYERISGFAPAGSAAMSANDVMKFGIALLQNGQYQNQQILQASTLQQMLEQGFSHDERTRGMGMGFIKRRFGNETLELFGHEGASAYFFSHLGISQKENLVVFASFSGAGGRSVYKDFLQNFYTRFFSEHSGTPKTIKTTAQDLQEYRGDYLPWRGSFSKAEALLRVLNGKSVQVVHSDQSAALLYSGKRYHMVDKDLFREAHGFGRIAFQRNQKSQVSDMIVDGRAYTQYYKAPLFESKTFTLIVLMVIPLFALALLIHLLYKSTHYANHTGQKALFYSQIVWAVSTLAFFILMTLSLLSLPTIVNGIPASLTIALCFPLLSALASLALLAILVKYRQAPFGIKTKLLAYSTLTISLFSLYFYQYWNLLGFKYFSV</sequence>
<dbReference type="AlphaFoldDB" id="A0A7X0JS79"/>
<evidence type="ECO:0000256" key="1">
    <source>
        <dbReference type="SAM" id="Phobius"/>
    </source>
</evidence>
<keyword evidence="2" id="KW-0732">Signal</keyword>
<keyword evidence="1" id="KW-0812">Transmembrane</keyword>
<dbReference type="PANTHER" id="PTHR46825">
    <property type="entry name" value="D-ALANYL-D-ALANINE-CARBOXYPEPTIDASE/ENDOPEPTIDASE AMPH"/>
    <property type="match status" value="1"/>
</dbReference>
<evidence type="ECO:0000256" key="2">
    <source>
        <dbReference type="SAM" id="SignalP"/>
    </source>
</evidence>
<feature type="transmembrane region" description="Helical" evidence="1">
    <location>
        <begin position="568"/>
        <end position="592"/>
    </location>
</feature>
<dbReference type="PANTHER" id="PTHR46825:SF9">
    <property type="entry name" value="BETA-LACTAMASE-RELATED DOMAIN-CONTAINING PROTEIN"/>
    <property type="match status" value="1"/>
</dbReference>
<dbReference type="Gene3D" id="3.40.710.10">
    <property type="entry name" value="DD-peptidase/beta-lactamase superfamily"/>
    <property type="match status" value="1"/>
</dbReference>
<evidence type="ECO:0000313" key="5">
    <source>
        <dbReference type="Proteomes" id="UP000528457"/>
    </source>
</evidence>
<evidence type="ECO:0000259" key="3">
    <source>
        <dbReference type="Pfam" id="PF00144"/>
    </source>
</evidence>
<dbReference type="RefSeq" id="WP_166848781.1">
    <property type="nucleotide sequence ID" value="NZ_JAAONY010000001.1"/>
</dbReference>
<dbReference type="SUPFAM" id="SSF56601">
    <property type="entry name" value="beta-lactamase/transpeptidase-like"/>
    <property type="match status" value="1"/>
</dbReference>
<dbReference type="EMBL" id="JACHHT010000001">
    <property type="protein sequence ID" value="MBB6521337.1"/>
    <property type="molecule type" value="Genomic_DNA"/>
</dbReference>
<feature type="transmembrane region" description="Helical" evidence="1">
    <location>
        <begin position="604"/>
        <end position="623"/>
    </location>
</feature>
<keyword evidence="5" id="KW-1185">Reference proteome</keyword>
<name>A0A7X0JS79_9GAMM</name>
<reference evidence="4 5" key="1">
    <citation type="submission" date="2020-08" db="EMBL/GenBank/DDBJ databases">
        <title>Genomic Encyclopedia of Type Strains, Phase IV (KMG-IV): sequencing the most valuable type-strain genomes for metagenomic binning, comparative biology and taxonomic classification.</title>
        <authorList>
            <person name="Goeker M."/>
        </authorList>
    </citation>
    <scope>NUCLEOTIDE SEQUENCE [LARGE SCALE GENOMIC DNA]</scope>
    <source>
        <strain evidence="4 5">DSM 22368</strain>
    </source>
</reference>
<keyword evidence="1" id="KW-0472">Membrane</keyword>
<feature type="signal peptide" evidence="2">
    <location>
        <begin position="1"/>
        <end position="21"/>
    </location>
</feature>
<feature type="chain" id="PRO_5030526205" evidence="2">
    <location>
        <begin position="22"/>
        <end position="633"/>
    </location>
</feature>
<accession>A0A7X0JS79</accession>
<feature type="transmembrane region" description="Helical" evidence="1">
    <location>
        <begin position="498"/>
        <end position="519"/>
    </location>
</feature>
<evidence type="ECO:0000313" key="4">
    <source>
        <dbReference type="EMBL" id="MBB6521337.1"/>
    </source>
</evidence>
<dbReference type="Pfam" id="PF00144">
    <property type="entry name" value="Beta-lactamase"/>
    <property type="match status" value="1"/>
</dbReference>
<dbReference type="InterPro" id="IPR001466">
    <property type="entry name" value="Beta-lactam-related"/>
</dbReference>
<organism evidence="4 5">
    <name type="scientific">Pseudoteredinibacter isoporae</name>
    <dbReference type="NCBI Taxonomy" id="570281"/>
    <lineage>
        <taxon>Bacteria</taxon>
        <taxon>Pseudomonadati</taxon>
        <taxon>Pseudomonadota</taxon>
        <taxon>Gammaproteobacteria</taxon>
        <taxon>Cellvibrionales</taxon>
        <taxon>Cellvibrionaceae</taxon>
        <taxon>Pseudoteredinibacter</taxon>
    </lineage>
</organism>
<dbReference type="InParanoid" id="A0A7X0JS79"/>
<proteinExistence type="predicted"/>
<gene>
    <name evidence="4" type="ORF">HNR48_001615</name>
</gene>
<dbReference type="Proteomes" id="UP000528457">
    <property type="component" value="Unassembled WGS sequence"/>
</dbReference>
<keyword evidence="1" id="KW-1133">Transmembrane helix</keyword>
<feature type="transmembrane region" description="Helical" evidence="1">
    <location>
        <begin position="539"/>
        <end position="562"/>
    </location>
</feature>